<dbReference type="PANTHER" id="PTHR21448">
    <property type="entry name" value="SMOOTH MUSCLE MYOSIN HEAVY CHAIN-RELATED"/>
    <property type="match status" value="1"/>
</dbReference>
<keyword evidence="5" id="KW-1185">Reference proteome</keyword>
<sequence>MSERRMSGPASFQSSVSAVSAEELSEKYQKLFQEFSKIKAQHSILKKAVLKEQARNTELTEQVKVKEQDLRNSIQQLDLLTFHNQRLTKRIESLQDASKAVSDVKSFVPSTRLTPGWLVGSAKKELEKSKYTLETTSVELGRKIEENEMLTHMLYETKSLYDQDISALQTSIAELEKKNEELEVELSRSNIAGDEAMDTLREEKQQLEKDLEETKAKLKETTEILKESERARKNATNAMEQGMNTLGEMLLINLGLNDQKNDTCSTTPESKTEEHDTSASLAPGGSNTLEKDTGRVEMSEGDATRESLIKKHYESKIQQLNERLQLTDSTSVRMVEAMKFMKEKLAVAEKEIARLQTDNKKCKEDLGRVIAEKIEADGSYKKEKDMMTDWINDLQAQLNNPSN</sequence>
<feature type="domain" description="Protein phosphatase 1 regulatory subunit 21 N-terminal" evidence="3">
    <location>
        <begin position="29"/>
        <end position="182"/>
    </location>
</feature>
<dbReference type="OrthoDB" id="5566667at2759"/>
<name>A0A9N9B3X5_9GLOM</name>
<dbReference type="InterPro" id="IPR040024">
    <property type="entry name" value="PPP1R21"/>
</dbReference>
<dbReference type="GO" id="GO:0016020">
    <property type="term" value="C:membrane"/>
    <property type="evidence" value="ECO:0007669"/>
    <property type="project" value="TreeGrafter"/>
</dbReference>
<evidence type="ECO:0000259" key="3">
    <source>
        <dbReference type="SMART" id="SM01254"/>
    </source>
</evidence>
<dbReference type="SMART" id="SM01254">
    <property type="entry name" value="KLRAQ"/>
    <property type="match status" value="1"/>
</dbReference>
<dbReference type="InterPro" id="IPR019343">
    <property type="entry name" value="PPP1R21_N"/>
</dbReference>
<feature type="region of interest" description="Disordered" evidence="2">
    <location>
        <begin position="259"/>
        <end position="292"/>
    </location>
</feature>
<comment type="caution">
    <text evidence="4">The sequence shown here is derived from an EMBL/GenBank/DDBJ whole genome shotgun (WGS) entry which is preliminary data.</text>
</comment>
<feature type="compositionally biased region" description="Polar residues" evidence="2">
    <location>
        <begin position="259"/>
        <end position="269"/>
    </location>
</feature>
<gene>
    <name evidence="4" type="ORF">PBRASI_LOCUS5278</name>
</gene>
<accession>A0A9N9B3X5</accession>
<proteinExistence type="predicted"/>
<dbReference type="Pfam" id="PF10205">
    <property type="entry name" value="KLRAQ"/>
    <property type="match status" value="1"/>
</dbReference>
<dbReference type="Proteomes" id="UP000789739">
    <property type="component" value="Unassembled WGS sequence"/>
</dbReference>
<evidence type="ECO:0000313" key="4">
    <source>
        <dbReference type="EMBL" id="CAG8554787.1"/>
    </source>
</evidence>
<evidence type="ECO:0000256" key="1">
    <source>
        <dbReference type="SAM" id="Coils"/>
    </source>
</evidence>
<protein>
    <submittedName>
        <fullName evidence="4">1518_t:CDS:1</fullName>
    </submittedName>
</protein>
<dbReference type="EMBL" id="CAJVPI010000602">
    <property type="protein sequence ID" value="CAG8554787.1"/>
    <property type="molecule type" value="Genomic_DNA"/>
</dbReference>
<evidence type="ECO:0000313" key="5">
    <source>
        <dbReference type="Proteomes" id="UP000789739"/>
    </source>
</evidence>
<dbReference type="AlphaFoldDB" id="A0A9N9B3X5"/>
<feature type="coiled-coil region" evidence="1">
    <location>
        <begin position="158"/>
        <end position="245"/>
    </location>
</feature>
<dbReference type="GO" id="GO:0005769">
    <property type="term" value="C:early endosome"/>
    <property type="evidence" value="ECO:0007669"/>
    <property type="project" value="TreeGrafter"/>
</dbReference>
<reference evidence="4" key="1">
    <citation type="submission" date="2021-06" db="EMBL/GenBank/DDBJ databases">
        <authorList>
            <person name="Kallberg Y."/>
            <person name="Tangrot J."/>
            <person name="Rosling A."/>
        </authorList>
    </citation>
    <scope>NUCLEOTIDE SEQUENCE</scope>
    <source>
        <strain evidence="4">BR232B</strain>
    </source>
</reference>
<organism evidence="4 5">
    <name type="scientific">Paraglomus brasilianum</name>
    <dbReference type="NCBI Taxonomy" id="144538"/>
    <lineage>
        <taxon>Eukaryota</taxon>
        <taxon>Fungi</taxon>
        <taxon>Fungi incertae sedis</taxon>
        <taxon>Mucoromycota</taxon>
        <taxon>Glomeromycotina</taxon>
        <taxon>Glomeromycetes</taxon>
        <taxon>Paraglomerales</taxon>
        <taxon>Paraglomeraceae</taxon>
        <taxon>Paraglomus</taxon>
    </lineage>
</organism>
<evidence type="ECO:0000256" key="2">
    <source>
        <dbReference type="SAM" id="MobiDB-lite"/>
    </source>
</evidence>
<feature type="coiled-coil region" evidence="1">
    <location>
        <begin position="21"/>
        <end position="76"/>
    </location>
</feature>
<dbReference type="InterPro" id="IPR049372">
    <property type="entry name" value="PPP1R21_C"/>
</dbReference>
<keyword evidence="1" id="KW-0175">Coiled coil</keyword>
<dbReference type="Pfam" id="PF21636">
    <property type="entry name" value="PPP1R21_C"/>
    <property type="match status" value="1"/>
</dbReference>
<dbReference type="PANTHER" id="PTHR21448:SF0">
    <property type="entry name" value="PROTEIN PHOSPHATASE 1 REGULATORY SUBUNIT 21"/>
    <property type="match status" value="1"/>
</dbReference>
<feature type="coiled-coil region" evidence="1">
    <location>
        <begin position="310"/>
        <end position="365"/>
    </location>
</feature>